<evidence type="ECO:0000313" key="5">
    <source>
        <dbReference type="Proteomes" id="UP000078544"/>
    </source>
</evidence>
<feature type="signal peptide" evidence="3">
    <location>
        <begin position="1"/>
        <end position="17"/>
    </location>
</feature>
<keyword evidence="3" id="KW-0732">Signal</keyword>
<reference evidence="4 5" key="1">
    <citation type="journal article" date="2016" name="Genome Biol. Evol.">
        <title>Divergent and convergent evolution of fungal pathogenicity.</title>
        <authorList>
            <person name="Shang Y."/>
            <person name="Xiao G."/>
            <person name="Zheng P."/>
            <person name="Cen K."/>
            <person name="Zhan S."/>
            <person name="Wang C."/>
        </authorList>
    </citation>
    <scope>NUCLEOTIDE SEQUENCE [LARGE SCALE GENOMIC DNA]</scope>
    <source>
        <strain evidence="4 5">RCEF 2490</strain>
    </source>
</reference>
<dbReference type="EMBL" id="AZGY01000008">
    <property type="protein sequence ID" value="KZZ95889.1"/>
    <property type="molecule type" value="Genomic_DNA"/>
</dbReference>
<dbReference type="OrthoDB" id="5362269at2759"/>
<evidence type="ECO:0000256" key="1">
    <source>
        <dbReference type="SAM" id="MobiDB-lite"/>
    </source>
</evidence>
<sequence length="219" mass="21475">MQFKSMVAMCLAGVAVAQSSNKLPPSPTNSGVCEPHDDHWHCSPASTSAAANAVSSAAGAVTSAVRSAAGAASSAASSALASASASAAKSCTPHNDHWHCPSGVSKPATPPAQTQTGAKPTASGDDHDHHGTDKECTPHNDHWHCPPGVSSPTLPPSAAATASKSSSVTGTPTRSSGAAANTTSVRAWANGRPSPSSGLAGIVAVVPVVAAVVFGAMML</sequence>
<name>A0A168BXY7_9HYPO</name>
<keyword evidence="2" id="KW-0472">Membrane</keyword>
<proteinExistence type="predicted"/>
<feature type="compositionally biased region" description="Polar residues" evidence="1">
    <location>
        <begin position="172"/>
        <end position="182"/>
    </location>
</feature>
<feature type="compositionally biased region" description="Low complexity" evidence="1">
    <location>
        <begin position="150"/>
        <end position="171"/>
    </location>
</feature>
<dbReference type="STRING" id="1081109.A0A168BXY7"/>
<feature type="transmembrane region" description="Helical" evidence="2">
    <location>
        <begin position="199"/>
        <end position="218"/>
    </location>
</feature>
<evidence type="ECO:0000256" key="2">
    <source>
        <dbReference type="SAM" id="Phobius"/>
    </source>
</evidence>
<keyword evidence="2" id="KW-0812">Transmembrane</keyword>
<dbReference type="AlphaFoldDB" id="A0A168BXY7"/>
<accession>A0A168BXY7</accession>
<gene>
    <name evidence="4" type="ORF">AAL_04185</name>
</gene>
<feature type="region of interest" description="Disordered" evidence="1">
    <location>
        <begin position="91"/>
        <end position="182"/>
    </location>
</feature>
<feature type="compositionally biased region" description="Basic and acidic residues" evidence="1">
    <location>
        <begin position="124"/>
        <end position="144"/>
    </location>
</feature>
<evidence type="ECO:0000256" key="3">
    <source>
        <dbReference type="SAM" id="SignalP"/>
    </source>
</evidence>
<dbReference type="Proteomes" id="UP000078544">
    <property type="component" value="Unassembled WGS sequence"/>
</dbReference>
<organism evidence="4 5">
    <name type="scientific">Moelleriella libera RCEF 2490</name>
    <dbReference type="NCBI Taxonomy" id="1081109"/>
    <lineage>
        <taxon>Eukaryota</taxon>
        <taxon>Fungi</taxon>
        <taxon>Dikarya</taxon>
        <taxon>Ascomycota</taxon>
        <taxon>Pezizomycotina</taxon>
        <taxon>Sordariomycetes</taxon>
        <taxon>Hypocreomycetidae</taxon>
        <taxon>Hypocreales</taxon>
        <taxon>Clavicipitaceae</taxon>
        <taxon>Moelleriella</taxon>
    </lineage>
</organism>
<comment type="caution">
    <text evidence="4">The sequence shown here is derived from an EMBL/GenBank/DDBJ whole genome shotgun (WGS) entry which is preliminary data.</text>
</comment>
<keyword evidence="2" id="KW-1133">Transmembrane helix</keyword>
<evidence type="ECO:0000313" key="4">
    <source>
        <dbReference type="EMBL" id="KZZ95889.1"/>
    </source>
</evidence>
<protein>
    <submittedName>
        <fullName evidence="4">Uncharacterized protein</fullName>
    </submittedName>
</protein>
<feature type="chain" id="PRO_5007895840" evidence="3">
    <location>
        <begin position="18"/>
        <end position="219"/>
    </location>
</feature>
<keyword evidence="5" id="KW-1185">Reference proteome</keyword>